<accession>A0A7C8NLI0</accession>
<keyword evidence="3" id="KW-0687">Ribonucleoprotein</keyword>
<proteinExistence type="inferred from homology"/>
<comment type="caution">
    <text evidence="5">The sequence shown here is derived from an EMBL/GenBank/DDBJ whole genome shotgun (WGS) entry which is preliminary data.</text>
</comment>
<comment type="similarity">
    <text evidence="1">Belongs to the universal ribosomal protein uS2 family.</text>
</comment>
<evidence type="ECO:0000256" key="1">
    <source>
        <dbReference type="ARBA" id="ARBA00006242"/>
    </source>
</evidence>
<protein>
    <submittedName>
        <fullName evidence="5">37S ribosomal protein, mitochondrial</fullName>
    </submittedName>
</protein>
<feature type="compositionally biased region" description="Basic and acidic residues" evidence="4">
    <location>
        <begin position="438"/>
        <end position="453"/>
    </location>
</feature>
<dbReference type="PANTHER" id="PTHR12534:SF0">
    <property type="entry name" value="SMALL RIBOSOMAL SUBUNIT PROTEIN US2M"/>
    <property type="match status" value="1"/>
</dbReference>
<dbReference type="EMBL" id="WIQZ01000207">
    <property type="protein sequence ID" value="KAF3118789.1"/>
    <property type="molecule type" value="Genomic_DNA"/>
</dbReference>
<evidence type="ECO:0000256" key="2">
    <source>
        <dbReference type="ARBA" id="ARBA00022980"/>
    </source>
</evidence>
<dbReference type="InterPro" id="IPR023591">
    <property type="entry name" value="Ribosomal_uS2_flav_dom_sf"/>
</dbReference>
<name>A0A7C8NLI0_ORBOL</name>
<reference evidence="5 6" key="1">
    <citation type="submission" date="2019-06" db="EMBL/GenBank/DDBJ databases">
        <authorList>
            <person name="Palmer J.M."/>
        </authorList>
    </citation>
    <scope>NUCLEOTIDE SEQUENCE [LARGE SCALE GENOMIC DNA]</scope>
    <source>
        <strain evidence="5 6">TWF703</strain>
    </source>
</reference>
<dbReference type="InterPro" id="IPR005706">
    <property type="entry name" value="Ribosomal_uS2_bac/mit/plastid"/>
</dbReference>
<dbReference type="GO" id="GO:0006412">
    <property type="term" value="P:translation"/>
    <property type="evidence" value="ECO:0007669"/>
    <property type="project" value="InterPro"/>
</dbReference>
<dbReference type="InterPro" id="IPR018130">
    <property type="entry name" value="Ribosomal_uS2_CS"/>
</dbReference>
<dbReference type="GO" id="GO:0003735">
    <property type="term" value="F:structural constituent of ribosome"/>
    <property type="evidence" value="ECO:0007669"/>
    <property type="project" value="InterPro"/>
</dbReference>
<dbReference type="PANTHER" id="PTHR12534">
    <property type="entry name" value="30S RIBOSOMAL PROTEIN S2 PROKARYOTIC AND ORGANELLAR"/>
    <property type="match status" value="1"/>
</dbReference>
<dbReference type="Gene3D" id="3.40.50.10490">
    <property type="entry name" value="Glucose-6-phosphate isomerase like protein, domain 1"/>
    <property type="match status" value="1"/>
</dbReference>
<dbReference type="SUPFAM" id="SSF52313">
    <property type="entry name" value="Ribosomal protein S2"/>
    <property type="match status" value="1"/>
</dbReference>
<dbReference type="GO" id="GO:0005763">
    <property type="term" value="C:mitochondrial small ribosomal subunit"/>
    <property type="evidence" value="ECO:0007669"/>
    <property type="project" value="TreeGrafter"/>
</dbReference>
<feature type="compositionally biased region" description="Basic and acidic residues" evidence="4">
    <location>
        <begin position="472"/>
        <end position="486"/>
    </location>
</feature>
<dbReference type="CDD" id="cd01425">
    <property type="entry name" value="RPS2"/>
    <property type="match status" value="1"/>
</dbReference>
<feature type="region of interest" description="Disordered" evidence="4">
    <location>
        <begin position="438"/>
        <end position="486"/>
    </location>
</feature>
<evidence type="ECO:0000313" key="5">
    <source>
        <dbReference type="EMBL" id="KAF3118789.1"/>
    </source>
</evidence>
<evidence type="ECO:0000256" key="3">
    <source>
        <dbReference type="ARBA" id="ARBA00023274"/>
    </source>
</evidence>
<dbReference type="NCBIfam" id="TIGR01011">
    <property type="entry name" value="rpsB_bact"/>
    <property type="match status" value="1"/>
</dbReference>
<dbReference type="AlphaFoldDB" id="A0A7C8NLI0"/>
<dbReference type="PRINTS" id="PR00395">
    <property type="entry name" value="RIBOSOMALS2"/>
</dbReference>
<organism evidence="5 6">
    <name type="scientific">Orbilia oligospora</name>
    <name type="common">Nematode-trapping fungus</name>
    <name type="synonym">Arthrobotrys oligospora</name>
    <dbReference type="NCBI Taxonomy" id="2813651"/>
    <lineage>
        <taxon>Eukaryota</taxon>
        <taxon>Fungi</taxon>
        <taxon>Dikarya</taxon>
        <taxon>Ascomycota</taxon>
        <taxon>Pezizomycotina</taxon>
        <taxon>Orbiliomycetes</taxon>
        <taxon>Orbiliales</taxon>
        <taxon>Orbiliaceae</taxon>
        <taxon>Orbilia</taxon>
    </lineage>
</organism>
<dbReference type="Proteomes" id="UP000480548">
    <property type="component" value="Unassembled WGS sequence"/>
</dbReference>
<dbReference type="PROSITE" id="PS00962">
    <property type="entry name" value="RIBOSOMAL_S2_1"/>
    <property type="match status" value="1"/>
</dbReference>
<dbReference type="HAMAP" id="MF_00291_B">
    <property type="entry name" value="Ribosomal_uS2_B"/>
    <property type="match status" value="1"/>
</dbReference>
<evidence type="ECO:0000313" key="6">
    <source>
        <dbReference type="Proteomes" id="UP000480548"/>
    </source>
</evidence>
<evidence type="ECO:0000256" key="4">
    <source>
        <dbReference type="SAM" id="MobiDB-lite"/>
    </source>
</evidence>
<gene>
    <name evidence="5" type="primary">MRP4</name>
    <name evidence="5" type="ORF">TWF703_004283</name>
</gene>
<dbReference type="Pfam" id="PF00318">
    <property type="entry name" value="Ribosomal_S2"/>
    <property type="match status" value="1"/>
</dbReference>
<dbReference type="InterPro" id="IPR001865">
    <property type="entry name" value="Ribosomal_uS2"/>
</dbReference>
<sequence>MIGPAWLPEMCWDEVGMPNLASSNLNLVFSPSEPKPQKQRLNGWLKSGKGKEIMIPRRVVARSLQPSSKFLLRIRSAALETSLTSCITELISLYSPCLRQHRSISTETSPGSSNPAAPKGPLIVDFDEQVKLAASEPSRPSIIPQTRPQVSGRPLTKLEEYQRLKASKHASDLIGGVLEDHYKPHELITNPPSPRDITLELLLASGAHLGHATALWNPGNQRFIFGIRQGIHLISLDVIAAHLRRAAKVVHGVSKNGGIIIFVGTRDGQERAVVEAAKRAKGYHVTERWVPGTITNKDQLLSEQKVRILNYLDQEIRLTEEEKLELKQKLAGENGDIHRIQVEDTAQVPFGYGAIRPDLVVCLNPLENKTMLQECAQYRIPTIGIIDTDVDPTCVTYPIPANDDSLRCVQLIVGVLGRAGQEGRLARYEEETNRAEELKRRQKRLEETERTLEEATTTSQVYKDAEQAASESRQRELERESLISNR</sequence>
<keyword evidence="2 5" id="KW-0689">Ribosomal protein</keyword>